<keyword evidence="8" id="KW-1185">Reference proteome</keyword>
<keyword evidence="3" id="KW-1015">Disulfide bond</keyword>
<accession>A0ABY4I2L1</accession>
<evidence type="ECO:0000256" key="4">
    <source>
        <dbReference type="ARBA" id="ARBA00023284"/>
    </source>
</evidence>
<proteinExistence type="predicted"/>
<feature type="domain" description="Thioredoxin" evidence="6">
    <location>
        <begin position="246"/>
        <end position="404"/>
    </location>
</feature>
<keyword evidence="2" id="KW-0201">Cytochrome c-type biogenesis</keyword>
<evidence type="ECO:0000313" key="8">
    <source>
        <dbReference type="Proteomes" id="UP000830198"/>
    </source>
</evidence>
<dbReference type="InterPro" id="IPR000866">
    <property type="entry name" value="AhpC/TSA"/>
</dbReference>
<keyword evidence="5" id="KW-0732">Signal</keyword>
<gene>
    <name evidence="7" type="ORF">MYF79_31520</name>
</gene>
<name>A0ABY4I2L1_CHIFI</name>
<dbReference type="InterPro" id="IPR050553">
    <property type="entry name" value="Thioredoxin_ResA/DsbE_sf"/>
</dbReference>
<reference evidence="7 8" key="1">
    <citation type="submission" date="2022-04" db="EMBL/GenBank/DDBJ databases">
        <title>The arsenic-methylating capacity of Chitinophaga filiformis YT5 during chitin decomposition.</title>
        <authorList>
            <person name="Chen G."/>
            <person name="Liang Y."/>
        </authorList>
    </citation>
    <scope>NUCLEOTIDE SEQUENCE [LARGE SCALE GENOMIC DNA]</scope>
    <source>
        <strain evidence="7 8">YT5</strain>
    </source>
</reference>
<dbReference type="Gene3D" id="3.40.30.10">
    <property type="entry name" value="Glutaredoxin"/>
    <property type="match status" value="1"/>
</dbReference>
<feature type="signal peptide" evidence="5">
    <location>
        <begin position="1"/>
        <end position="20"/>
    </location>
</feature>
<sequence>MIKKQLIFMLCLILATGATTQQTKAPLQQGRWHASLFRNDGKQIPFVIELRYDQQQLFAYIVNGREKIRTENISFSEDSAVIRMPVFESFFRVRKVGTDSLNGVWVKGAEGEDIIVPFSARLAANSTVMPAKAKGSIQGKWSMEITRPNRTKRPAVGSFTQKGNKISGFILTPSADYRYLEGTIAGDSILFSTFDGSHAMLFLARISGNKMSGTFYNGASAKEDWVATRNEQAALPQANVPVTAVRGSGEEKLNFSFRNIDGATVSINDAQYKGKVVVLQVMGSWCPNCMDETAFLSEYYRKNKDRGIEVIALAYELSTDESRSANSLRKFREKFNVPYQMLITGATASDPEKAEKTLPQLTALKNFPTTIFIDREGKVKAIETNFYGPASKEYHEKFKREFEETVNKLLRK</sequence>
<evidence type="ECO:0000256" key="1">
    <source>
        <dbReference type="ARBA" id="ARBA00004196"/>
    </source>
</evidence>
<evidence type="ECO:0000259" key="6">
    <source>
        <dbReference type="PROSITE" id="PS51352"/>
    </source>
</evidence>
<dbReference type="InterPro" id="IPR013766">
    <property type="entry name" value="Thioredoxin_domain"/>
</dbReference>
<evidence type="ECO:0000256" key="5">
    <source>
        <dbReference type="SAM" id="SignalP"/>
    </source>
</evidence>
<protein>
    <submittedName>
        <fullName evidence="7">TlpA family protein disulfide reductase</fullName>
    </submittedName>
</protein>
<keyword evidence="4" id="KW-0676">Redox-active center</keyword>
<feature type="chain" id="PRO_5046328966" evidence="5">
    <location>
        <begin position="21"/>
        <end position="412"/>
    </location>
</feature>
<dbReference type="PANTHER" id="PTHR42852">
    <property type="entry name" value="THIOL:DISULFIDE INTERCHANGE PROTEIN DSBE"/>
    <property type="match status" value="1"/>
</dbReference>
<evidence type="ECO:0000256" key="3">
    <source>
        <dbReference type="ARBA" id="ARBA00023157"/>
    </source>
</evidence>
<evidence type="ECO:0000256" key="2">
    <source>
        <dbReference type="ARBA" id="ARBA00022748"/>
    </source>
</evidence>
<dbReference type="Pfam" id="PF00578">
    <property type="entry name" value="AhpC-TSA"/>
    <property type="match status" value="1"/>
</dbReference>
<dbReference type="Proteomes" id="UP000830198">
    <property type="component" value="Chromosome"/>
</dbReference>
<organism evidence="7 8">
    <name type="scientific">Chitinophaga filiformis</name>
    <name type="common">Myxococcus filiformis</name>
    <name type="synonym">Flexibacter filiformis</name>
    <dbReference type="NCBI Taxonomy" id="104663"/>
    <lineage>
        <taxon>Bacteria</taxon>
        <taxon>Pseudomonadati</taxon>
        <taxon>Bacteroidota</taxon>
        <taxon>Chitinophagia</taxon>
        <taxon>Chitinophagales</taxon>
        <taxon>Chitinophagaceae</taxon>
        <taxon>Chitinophaga</taxon>
    </lineage>
</organism>
<dbReference type="CDD" id="cd02966">
    <property type="entry name" value="TlpA_like_family"/>
    <property type="match status" value="1"/>
</dbReference>
<dbReference type="SUPFAM" id="SSF52833">
    <property type="entry name" value="Thioredoxin-like"/>
    <property type="match status" value="1"/>
</dbReference>
<dbReference type="PANTHER" id="PTHR42852:SF6">
    <property type="entry name" value="THIOL:DISULFIDE INTERCHANGE PROTEIN DSBE"/>
    <property type="match status" value="1"/>
</dbReference>
<comment type="subcellular location">
    <subcellularLocation>
        <location evidence="1">Cell envelope</location>
    </subcellularLocation>
</comment>
<dbReference type="PROSITE" id="PS51352">
    <property type="entry name" value="THIOREDOXIN_2"/>
    <property type="match status" value="1"/>
</dbReference>
<dbReference type="EMBL" id="CP095855">
    <property type="protein sequence ID" value="UPK69494.1"/>
    <property type="molecule type" value="Genomic_DNA"/>
</dbReference>
<dbReference type="RefSeq" id="WP_247811784.1">
    <property type="nucleotide sequence ID" value="NZ_CP095855.1"/>
</dbReference>
<dbReference type="InterPro" id="IPR036249">
    <property type="entry name" value="Thioredoxin-like_sf"/>
</dbReference>
<evidence type="ECO:0000313" key="7">
    <source>
        <dbReference type="EMBL" id="UPK69494.1"/>
    </source>
</evidence>